<dbReference type="InterPro" id="IPR022847">
    <property type="entry name" value="Transl_elong_IF5A_arc"/>
</dbReference>
<dbReference type="InterPro" id="IPR014722">
    <property type="entry name" value="Rib_uL2_dom2"/>
</dbReference>
<dbReference type="InterPro" id="IPR001884">
    <property type="entry name" value="IF5A-like"/>
</dbReference>
<dbReference type="Gene3D" id="2.40.50.140">
    <property type="entry name" value="Nucleic acid-binding proteins"/>
    <property type="match status" value="1"/>
</dbReference>
<evidence type="ECO:0000256" key="4">
    <source>
        <dbReference type="ARBA" id="ARBA00016327"/>
    </source>
</evidence>
<evidence type="ECO:0000256" key="5">
    <source>
        <dbReference type="ARBA" id="ARBA00022490"/>
    </source>
</evidence>
<dbReference type="GO" id="GO:0045901">
    <property type="term" value="P:positive regulation of translational elongation"/>
    <property type="evidence" value="ECO:0007669"/>
    <property type="project" value="InterPro"/>
</dbReference>
<proteinExistence type="inferred from homology"/>
<evidence type="ECO:0000256" key="11">
    <source>
        <dbReference type="HAMAP-Rule" id="MF_00085"/>
    </source>
</evidence>
<dbReference type="InterPro" id="IPR019769">
    <property type="entry name" value="Trans_elong_IF5A_hypusine_site"/>
</dbReference>
<evidence type="ECO:0000256" key="1">
    <source>
        <dbReference type="ARBA" id="ARBA00003980"/>
    </source>
</evidence>
<accession>A0A497JI37</accession>
<dbReference type="AlphaFoldDB" id="A0A497JI37"/>
<comment type="similarity">
    <text evidence="3 11">Belongs to the eIF-5A family.</text>
</comment>
<evidence type="ECO:0000256" key="2">
    <source>
        <dbReference type="ARBA" id="ARBA00004496"/>
    </source>
</evidence>
<evidence type="ECO:0000259" key="12">
    <source>
        <dbReference type="SMART" id="SM01376"/>
    </source>
</evidence>
<dbReference type="SMART" id="SM01376">
    <property type="entry name" value="eIF-5a"/>
    <property type="match status" value="1"/>
</dbReference>
<dbReference type="InterPro" id="IPR048670">
    <property type="entry name" value="IF5A-like_N"/>
</dbReference>
<evidence type="ECO:0000313" key="14">
    <source>
        <dbReference type="Proteomes" id="UP000278031"/>
    </source>
</evidence>
<dbReference type="SUPFAM" id="SSF50104">
    <property type="entry name" value="Translation proteins SH3-like domain"/>
    <property type="match status" value="1"/>
</dbReference>
<evidence type="ECO:0000256" key="6">
    <source>
        <dbReference type="ARBA" id="ARBA00022540"/>
    </source>
</evidence>
<dbReference type="InterPro" id="IPR020189">
    <property type="entry name" value="IF5A_C"/>
</dbReference>
<dbReference type="HAMAP" id="MF_00085">
    <property type="entry name" value="eIF_5A"/>
    <property type="match status" value="1"/>
</dbReference>
<evidence type="ECO:0000256" key="10">
    <source>
        <dbReference type="ARBA" id="ARBA00032163"/>
    </source>
</evidence>
<keyword evidence="6 11" id="KW-0396">Initiation factor</keyword>
<comment type="subcellular location">
    <subcellularLocation>
        <location evidence="2 11">Cytoplasm</location>
    </subcellularLocation>
</comment>
<dbReference type="GO" id="GO:0043022">
    <property type="term" value="F:ribosome binding"/>
    <property type="evidence" value="ECO:0007669"/>
    <property type="project" value="InterPro"/>
</dbReference>
<dbReference type="Proteomes" id="UP000278031">
    <property type="component" value="Unassembled WGS sequence"/>
</dbReference>
<dbReference type="PIRSF" id="PIRSF003025">
    <property type="entry name" value="eIF5A"/>
    <property type="match status" value="1"/>
</dbReference>
<dbReference type="GO" id="GO:0003723">
    <property type="term" value="F:RNA binding"/>
    <property type="evidence" value="ECO:0007669"/>
    <property type="project" value="InterPro"/>
</dbReference>
<comment type="caution">
    <text evidence="13">The sequence shown here is derived from an EMBL/GenBank/DDBJ whole genome shotgun (WGS) entry which is preliminary data.</text>
</comment>
<dbReference type="GO" id="GO:0003743">
    <property type="term" value="F:translation initiation factor activity"/>
    <property type="evidence" value="ECO:0007669"/>
    <property type="project" value="UniProtKB-UniRule"/>
</dbReference>
<dbReference type="NCBIfam" id="TIGR00037">
    <property type="entry name" value="eIF_5A"/>
    <property type="match status" value="1"/>
</dbReference>
<name>A0A497JI37_9ARCH</name>
<keyword evidence="7 11" id="KW-0648">Protein biosynthesis</keyword>
<keyword evidence="8 11" id="KW-0385">Hypusine</keyword>
<evidence type="ECO:0000256" key="3">
    <source>
        <dbReference type="ARBA" id="ARBA00006016"/>
    </source>
</evidence>
<dbReference type="SUPFAM" id="SSF50249">
    <property type="entry name" value="Nucleic acid-binding proteins"/>
    <property type="match status" value="1"/>
</dbReference>
<dbReference type="GO" id="GO:0005737">
    <property type="term" value="C:cytoplasm"/>
    <property type="evidence" value="ECO:0007669"/>
    <property type="project" value="UniProtKB-SubCell"/>
</dbReference>
<evidence type="ECO:0000256" key="9">
    <source>
        <dbReference type="ARBA" id="ARBA00032030"/>
    </source>
</evidence>
<evidence type="ECO:0000313" key="13">
    <source>
        <dbReference type="EMBL" id="RLG71195.1"/>
    </source>
</evidence>
<dbReference type="PANTHER" id="PTHR11673">
    <property type="entry name" value="TRANSLATION INITIATION FACTOR 5A FAMILY MEMBER"/>
    <property type="match status" value="1"/>
</dbReference>
<feature type="modified residue" description="Hypusine" evidence="11">
    <location>
        <position position="37"/>
    </location>
</feature>
<comment type="function">
    <text evidence="1 11">Functions by promoting the formation of the first peptide bond.</text>
</comment>
<dbReference type="Pfam" id="PF21485">
    <property type="entry name" value="IF5A-like_N"/>
    <property type="match status" value="1"/>
</dbReference>
<dbReference type="InterPro" id="IPR012340">
    <property type="entry name" value="NA-bd_OB-fold"/>
</dbReference>
<protein>
    <recommendedName>
        <fullName evidence="4 11">Translation initiation factor 5A</fullName>
    </recommendedName>
    <alternativeName>
        <fullName evidence="10 11">Hypusine-containing protein</fullName>
    </alternativeName>
    <alternativeName>
        <fullName evidence="9 11">eIF-5A</fullName>
    </alternativeName>
</protein>
<dbReference type="InterPro" id="IPR008991">
    <property type="entry name" value="Translation_prot_SH3-like_sf"/>
</dbReference>
<keyword evidence="5 11" id="KW-0963">Cytoplasm</keyword>
<dbReference type="EMBL" id="QMWP01000005">
    <property type="protein sequence ID" value="RLG71195.1"/>
    <property type="molecule type" value="Genomic_DNA"/>
</dbReference>
<dbReference type="PROSITE" id="PS00302">
    <property type="entry name" value="IF5A_HYPUSINE"/>
    <property type="match status" value="1"/>
</dbReference>
<gene>
    <name evidence="11" type="primary">eif5a</name>
    <name evidence="13" type="ORF">DRO04_00295</name>
</gene>
<dbReference type="Gene3D" id="2.30.30.30">
    <property type="match status" value="1"/>
</dbReference>
<dbReference type="GO" id="GO:0003746">
    <property type="term" value="F:translation elongation factor activity"/>
    <property type="evidence" value="ECO:0007669"/>
    <property type="project" value="InterPro"/>
</dbReference>
<feature type="domain" description="Translation initiation factor 5A C-terminal" evidence="12">
    <location>
        <begin position="70"/>
        <end position="128"/>
    </location>
</feature>
<evidence type="ECO:0000256" key="7">
    <source>
        <dbReference type="ARBA" id="ARBA00022917"/>
    </source>
</evidence>
<reference evidence="13 14" key="1">
    <citation type="submission" date="2018-06" db="EMBL/GenBank/DDBJ databases">
        <title>Extensive metabolic versatility and redundancy in microbially diverse, dynamic hydrothermal sediments.</title>
        <authorList>
            <person name="Dombrowski N."/>
            <person name="Teske A."/>
            <person name="Baker B.J."/>
        </authorList>
    </citation>
    <scope>NUCLEOTIDE SEQUENCE [LARGE SCALE GENOMIC DNA]</scope>
    <source>
        <strain evidence="13">B51_G17</strain>
    </source>
</reference>
<evidence type="ECO:0000256" key="8">
    <source>
        <dbReference type="ARBA" id="ARBA00023071"/>
    </source>
</evidence>
<dbReference type="GO" id="GO:0045905">
    <property type="term" value="P:positive regulation of translational termination"/>
    <property type="evidence" value="ECO:0007669"/>
    <property type="project" value="InterPro"/>
</dbReference>
<organism evidence="13 14">
    <name type="scientific">Candidatus Iainarchaeum sp</name>
    <dbReference type="NCBI Taxonomy" id="3101447"/>
    <lineage>
        <taxon>Archaea</taxon>
        <taxon>Candidatus Iainarchaeota</taxon>
        <taxon>Candidatus Iainarchaeia</taxon>
        <taxon>Candidatus Iainarchaeales</taxon>
        <taxon>Candidatus Iainarchaeaceae</taxon>
        <taxon>Candidatus Iainarchaeum</taxon>
    </lineage>
</organism>
<sequence length="131" mass="14580">MEEKKFAKAGSLKPGNYVLIDGRVCQVKEVEKSKPGKHGSAKARITAIDVFTGQKKTLLKPTSADVEVPIIKKSSAQVVAIVGDNLQLMDIESYEMFECKKPSEIEVSQGDEVEYIKYGNFVKITRRKKSE</sequence>
<dbReference type="NCBIfam" id="NF003076">
    <property type="entry name" value="PRK03999.1"/>
    <property type="match status" value="1"/>
</dbReference>